<dbReference type="InterPro" id="IPR045682">
    <property type="entry name" value="DUF6193"/>
</dbReference>
<dbReference type="RefSeq" id="WP_152780092.1">
    <property type="nucleotide sequence ID" value="NZ_BAABEQ010000036.1"/>
</dbReference>
<organism evidence="1 2">
    <name type="scientific">Streptomyces phyllanthi</name>
    <dbReference type="NCBI Taxonomy" id="1803180"/>
    <lineage>
        <taxon>Bacteria</taxon>
        <taxon>Bacillati</taxon>
        <taxon>Actinomycetota</taxon>
        <taxon>Actinomycetes</taxon>
        <taxon>Kitasatosporales</taxon>
        <taxon>Streptomycetaceae</taxon>
        <taxon>Streptomyces</taxon>
    </lineage>
</organism>
<dbReference type="Pfam" id="PF19692">
    <property type="entry name" value="DUF6193"/>
    <property type="match status" value="1"/>
</dbReference>
<dbReference type="AlphaFoldDB" id="A0A5N8VYI2"/>
<keyword evidence="2" id="KW-1185">Reference proteome</keyword>
<evidence type="ECO:0000313" key="1">
    <source>
        <dbReference type="EMBL" id="MPY38985.1"/>
    </source>
</evidence>
<reference evidence="1 2" key="1">
    <citation type="submission" date="2019-07" db="EMBL/GenBank/DDBJ databases">
        <title>New species of Amycolatopsis and Streptomyces.</title>
        <authorList>
            <person name="Duangmal K."/>
            <person name="Teo W.F.A."/>
            <person name="Lipun K."/>
        </authorList>
    </citation>
    <scope>NUCLEOTIDE SEQUENCE [LARGE SCALE GENOMIC DNA]</scope>
    <source>
        <strain evidence="1 2">TISTR 2346</strain>
    </source>
</reference>
<dbReference type="OrthoDB" id="3378006at2"/>
<sequence length="242" mass="26943">MSSRIIGIVGAVMATGDQEGERRAAVPPDAASSVDLVRRMELIALAQGVDLGQLRPVSGWDIGAEMGTDRGKVIVSLRAEDTFHVRICLHRVFAWSEGWTNDLVAAVGVADLWCRGGRLRELHDRFPFMSWDELAQAFEDGDPAATKWRQLLSSDWHLRDRPLLEAAHAHPDLRVFYPDISMGSLMLSRQPFDLESGLVKITPLSEDHYRVTMWLAAFRRDVTSLNEALDVAAACFRSLSDS</sequence>
<protein>
    <submittedName>
        <fullName evidence="1">Uncharacterized protein</fullName>
    </submittedName>
</protein>
<name>A0A5N8VYI2_9ACTN</name>
<dbReference type="Proteomes" id="UP000326979">
    <property type="component" value="Unassembled WGS sequence"/>
</dbReference>
<dbReference type="EMBL" id="VJZE01000010">
    <property type="protein sequence ID" value="MPY38985.1"/>
    <property type="molecule type" value="Genomic_DNA"/>
</dbReference>
<comment type="caution">
    <text evidence="1">The sequence shown here is derived from an EMBL/GenBank/DDBJ whole genome shotgun (WGS) entry which is preliminary data.</text>
</comment>
<accession>A0A5N8VYI2</accession>
<evidence type="ECO:0000313" key="2">
    <source>
        <dbReference type="Proteomes" id="UP000326979"/>
    </source>
</evidence>
<proteinExistence type="predicted"/>
<gene>
    <name evidence="1" type="ORF">FNH04_03230</name>
</gene>